<dbReference type="EMBL" id="FOMW01000003">
    <property type="protein sequence ID" value="SFD90785.1"/>
    <property type="molecule type" value="Genomic_DNA"/>
</dbReference>
<dbReference type="Pfam" id="PF03372">
    <property type="entry name" value="Exo_endo_phos"/>
    <property type="match status" value="1"/>
</dbReference>
<keyword evidence="2" id="KW-0540">Nuclease</keyword>
<gene>
    <name evidence="2" type="ORF">SAMN04488523_103314</name>
</gene>
<reference evidence="2 3" key="1">
    <citation type="submission" date="2016-10" db="EMBL/GenBank/DDBJ databases">
        <authorList>
            <person name="de Groot N.N."/>
        </authorList>
    </citation>
    <scope>NUCLEOTIDE SEQUENCE [LARGE SCALE GENOMIC DNA]</scope>
    <source>
        <strain evidence="2 3">DSM 11443</strain>
    </source>
</reference>
<dbReference type="InterPro" id="IPR036691">
    <property type="entry name" value="Endo/exonu/phosph_ase_sf"/>
</dbReference>
<dbReference type="GO" id="GO:0004519">
    <property type="term" value="F:endonuclease activity"/>
    <property type="evidence" value="ECO:0007669"/>
    <property type="project" value="UniProtKB-KW"/>
</dbReference>
<sequence>MLLRDILKGDDPQVLAVLDILTDVNADILALQGIDYDLNLRALTALVAALNERGIVYPFFYTGTPNAGLMTTLDLDGDGRLGGAGDAQGYGRFYGQGSMAVLSRYPVDQARVRDYSTLLWQDVRDALLPETAAGPFPSQAALDVQRLSSKGHWALPVKHPVFGEITVMTFHASPPVFDGPEDRNGKRNHDEVMFWRHYLNGAFDRAPPKGFVLLGDANLDPAKGDGRSEAIRALLDDPRLQDPLPEIPTVSWAQVGNLRVDYVLPSADWRITGAAVHPPTPIASRHQLVWVDLTR</sequence>
<keyword evidence="2" id="KW-0378">Hydrolase</keyword>
<dbReference type="AlphaFoldDB" id="A0A1I1W6G6"/>
<organism evidence="2 3">
    <name type="scientific">Sulfitobacter brevis</name>
    <dbReference type="NCBI Taxonomy" id="74348"/>
    <lineage>
        <taxon>Bacteria</taxon>
        <taxon>Pseudomonadati</taxon>
        <taxon>Pseudomonadota</taxon>
        <taxon>Alphaproteobacteria</taxon>
        <taxon>Rhodobacterales</taxon>
        <taxon>Roseobacteraceae</taxon>
        <taxon>Sulfitobacter</taxon>
    </lineage>
</organism>
<evidence type="ECO:0000259" key="1">
    <source>
        <dbReference type="Pfam" id="PF03372"/>
    </source>
</evidence>
<dbReference type="SUPFAM" id="SSF56219">
    <property type="entry name" value="DNase I-like"/>
    <property type="match status" value="1"/>
</dbReference>
<protein>
    <submittedName>
        <fullName evidence="2">Endonuclease/Exonuclease/phosphatase family protein</fullName>
    </submittedName>
</protein>
<keyword evidence="2" id="KW-0269">Exonuclease</keyword>
<dbReference type="Proteomes" id="UP000198977">
    <property type="component" value="Unassembled WGS sequence"/>
</dbReference>
<keyword evidence="2" id="KW-0255">Endonuclease</keyword>
<evidence type="ECO:0000313" key="2">
    <source>
        <dbReference type="EMBL" id="SFD90785.1"/>
    </source>
</evidence>
<name>A0A1I1W6G6_9RHOB</name>
<dbReference type="GO" id="GO:0004527">
    <property type="term" value="F:exonuclease activity"/>
    <property type="evidence" value="ECO:0007669"/>
    <property type="project" value="UniProtKB-KW"/>
</dbReference>
<dbReference type="STRING" id="74348.SAMN04488523_103314"/>
<evidence type="ECO:0000313" key="3">
    <source>
        <dbReference type="Proteomes" id="UP000198977"/>
    </source>
</evidence>
<proteinExistence type="predicted"/>
<keyword evidence="3" id="KW-1185">Reference proteome</keyword>
<dbReference type="Gene3D" id="3.60.10.10">
    <property type="entry name" value="Endonuclease/exonuclease/phosphatase"/>
    <property type="match status" value="1"/>
</dbReference>
<feature type="domain" description="Endonuclease/exonuclease/phosphatase" evidence="1">
    <location>
        <begin position="9"/>
        <end position="286"/>
    </location>
</feature>
<dbReference type="InterPro" id="IPR005135">
    <property type="entry name" value="Endo/exonuclease/phosphatase"/>
</dbReference>
<accession>A0A1I1W6G6</accession>